<evidence type="ECO:0000256" key="2">
    <source>
        <dbReference type="SAM" id="Phobius"/>
    </source>
</evidence>
<feature type="domain" description="Endoplasmic reticulum resident protein 29 C-terminal" evidence="3">
    <location>
        <begin position="71"/>
        <end position="168"/>
    </location>
</feature>
<evidence type="ECO:0000256" key="1">
    <source>
        <dbReference type="ARBA" id="ARBA00022824"/>
    </source>
</evidence>
<dbReference type="SUPFAM" id="SSF47933">
    <property type="entry name" value="ERP29 C domain-like"/>
    <property type="match status" value="1"/>
</dbReference>
<keyword evidence="2" id="KW-1133">Transmembrane helix</keyword>
<dbReference type="Gene3D" id="3.40.30.10">
    <property type="entry name" value="Glutaredoxin"/>
    <property type="match status" value="1"/>
</dbReference>
<dbReference type="Pfam" id="PF07749">
    <property type="entry name" value="ERp29"/>
    <property type="match status" value="1"/>
</dbReference>
<accession>X6M9D0</accession>
<dbReference type="GO" id="GO:0005788">
    <property type="term" value="C:endoplasmic reticulum lumen"/>
    <property type="evidence" value="ECO:0007669"/>
    <property type="project" value="InterPro"/>
</dbReference>
<dbReference type="InterPro" id="IPR016855">
    <property type="entry name" value="ERp29"/>
</dbReference>
<name>X6M9D0_RETFI</name>
<dbReference type="Gene3D" id="1.20.1150.12">
    <property type="entry name" value="Endoplasmic reticulum resident protein 29, C-terminal domain"/>
    <property type="match status" value="1"/>
</dbReference>
<sequence length="305" mass="35075">MSEVGVAEHGKKENQDLIGRFSIKFEDVPQYRLFKAGTGVSEPIVFTDKQISAASLSSFLKSNGIWVGLAGCLEEFDQLAQEFIRNEDGSARSKIGEKGKQILQKLTNESQIKSANYYMKVMANIVKEGNSYPANEFNRVQKLLKNQKGLAENNKSWFHVRSNILSSFFNTDQKKEFGSVNKQRKTKQMIVEMKISTFLLTRVFFFQGPRVFFVLTFFISLLFEVGKNRILLSALSFAFVLEAKFANGQSSCQLAGSKAQHVYRTNNYVADYFNRMLLFKYEIIFFNIYFIKKKIKYIIQQTELD</sequence>
<feature type="transmembrane region" description="Helical" evidence="2">
    <location>
        <begin position="203"/>
        <end position="223"/>
    </location>
</feature>
<feature type="domain" description="ERp29 N-terminal" evidence="4">
    <location>
        <begin position="2"/>
        <end position="69"/>
    </location>
</feature>
<keyword evidence="6" id="KW-1185">Reference proteome</keyword>
<dbReference type="Proteomes" id="UP000023152">
    <property type="component" value="Unassembled WGS sequence"/>
</dbReference>
<dbReference type="EMBL" id="ASPP01023673">
    <property type="protein sequence ID" value="ETO10087.1"/>
    <property type="molecule type" value="Genomic_DNA"/>
</dbReference>
<evidence type="ECO:0000313" key="6">
    <source>
        <dbReference type="Proteomes" id="UP000023152"/>
    </source>
</evidence>
<dbReference type="InterPro" id="IPR036356">
    <property type="entry name" value="ERp29_C_sf"/>
</dbReference>
<keyword evidence="2" id="KW-0472">Membrane</keyword>
<keyword evidence="2" id="KW-0812">Transmembrane</keyword>
<dbReference type="AlphaFoldDB" id="X6M9D0"/>
<comment type="caution">
    <text evidence="5">The sequence shown here is derived from an EMBL/GenBank/DDBJ whole genome shotgun (WGS) entry which is preliminary data.</text>
</comment>
<dbReference type="Pfam" id="PF07912">
    <property type="entry name" value="ERp29_N"/>
    <property type="match status" value="1"/>
</dbReference>
<protein>
    <submittedName>
        <fullName evidence="5">Endoplasmic reticulum protein ERp29</fullName>
    </submittedName>
</protein>
<evidence type="ECO:0000313" key="5">
    <source>
        <dbReference type="EMBL" id="ETO10087.1"/>
    </source>
</evidence>
<proteinExistence type="predicted"/>
<evidence type="ECO:0000259" key="3">
    <source>
        <dbReference type="Pfam" id="PF07749"/>
    </source>
</evidence>
<dbReference type="GO" id="GO:0009306">
    <property type="term" value="P:protein secretion"/>
    <property type="evidence" value="ECO:0007669"/>
    <property type="project" value="InterPro"/>
</dbReference>
<dbReference type="PANTHER" id="PTHR12211:SF0">
    <property type="entry name" value="ENDOPLASMIC RETICULUM RESIDENT PROTEIN 29"/>
    <property type="match status" value="1"/>
</dbReference>
<feature type="transmembrane region" description="Helical" evidence="2">
    <location>
        <begin position="272"/>
        <end position="291"/>
    </location>
</feature>
<dbReference type="InterPro" id="IPR012883">
    <property type="entry name" value="ERp29_N"/>
</dbReference>
<dbReference type="InterPro" id="IPR011679">
    <property type="entry name" value="ERp29_C"/>
</dbReference>
<reference evidence="5 6" key="1">
    <citation type="journal article" date="2013" name="Curr. Biol.">
        <title>The Genome of the Foraminiferan Reticulomyxa filosa.</title>
        <authorList>
            <person name="Glockner G."/>
            <person name="Hulsmann N."/>
            <person name="Schleicher M."/>
            <person name="Noegel A.A."/>
            <person name="Eichinger L."/>
            <person name="Gallinger C."/>
            <person name="Pawlowski J."/>
            <person name="Sierra R."/>
            <person name="Euteneuer U."/>
            <person name="Pillet L."/>
            <person name="Moustafa A."/>
            <person name="Platzer M."/>
            <person name="Groth M."/>
            <person name="Szafranski K."/>
            <person name="Schliwa M."/>
        </authorList>
    </citation>
    <scope>NUCLEOTIDE SEQUENCE [LARGE SCALE GENOMIC DNA]</scope>
</reference>
<dbReference type="PANTHER" id="PTHR12211">
    <property type="entry name" value="ENDOPLASMIC RETICULUM PROTEIN ERP29"/>
    <property type="match status" value="1"/>
</dbReference>
<dbReference type="OrthoDB" id="417262at2759"/>
<evidence type="ECO:0000259" key="4">
    <source>
        <dbReference type="Pfam" id="PF07912"/>
    </source>
</evidence>
<keyword evidence="1" id="KW-0256">Endoplasmic reticulum</keyword>
<dbReference type="CDD" id="cd00238">
    <property type="entry name" value="ERp29c"/>
    <property type="match status" value="1"/>
</dbReference>
<gene>
    <name evidence="5" type="ORF">RFI_27291</name>
</gene>
<organism evidence="5 6">
    <name type="scientific">Reticulomyxa filosa</name>
    <dbReference type="NCBI Taxonomy" id="46433"/>
    <lineage>
        <taxon>Eukaryota</taxon>
        <taxon>Sar</taxon>
        <taxon>Rhizaria</taxon>
        <taxon>Retaria</taxon>
        <taxon>Foraminifera</taxon>
        <taxon>Monothalamids</taxon>
        <taxon>Reticulomyxidae</taxon>
        <taxon>Reticulomyxa</taxon>
    </lineage>
</organism>
<dbReference type="FunFam" id="1.20.1150.12:FF:000001">
    <property type="entry name" value="Endoplasmic reticulum resident protein 29"/>
    <property type="match status" value="1"/>
</dbReference>